<keyword evidence="5" id="KW-0998">Cell outer membrane</keyword>
<evidence type="ECO:0000256" key="3">
    <source>
        <dbReference type="ARBA" id="ARBA00022729"/>
    </source>
</evidence>
<dbReference type="Gene3D" id="1.25.40.390">
    <property type="match status" value="1"/>
</dbReference>
<dbReference type="STRING" id="104663.SAMN04488121_103764"/>
<comment type="similarity">
    <text evidence="2">Belongs to the SusD family.</text>
</comment>
<evidence type="ECO:0000256" key="1">
    <source>
        <dbReference type="ARBA" id="ARBA00004442"/>
    </source>
</evidence>
<dbReference type="GO" id="GO:0009279">
    <property type="term" value="C:cell outer membrane"/>
    <property type="evidence" value="ECO:0007669"/>
    <property type="project" value="UniProtKB-SubCell"/>
</dbReference>
<feature type="domain" description="RagB/SusD" evidence="7">
    <location>
        <begin position="305"/>
        <end position="500"/>
    </location>
</feature>
<dbReference type="EMBL" id="FNBN01000003">
    <property type="protein sequence ID" value="SDG18875.1"/>
    <property type="molecule type" value="Genomic_DNA"/>
</dbReference>
<feature type="domain" description="SusD-like N-terminal" evidence="8">
    <location>
        <begin position="87"/>
        <end position="224"/>
    </location>
</feature>
<accession>A0A1G7S770</accession>
<evidence type="ECO:0000259" key="7">
    <source>
        <dbReference type="Pfam" id="PF07980"/>
    </source>
</evidence>
<feature type="signal peptide" evidence="6">
    <location>
        <begin position="1"/>
        <end position="20"/>
    </location>
</feature>
<keyword evidence="3 6" id="KW-0732">Signal</keyword>
<feature type="chain" id="PRO_5011678180" evidence="6">
    <location>
        <begin position="21"/>
        <end position="511"/>
    </location>
</feature>
<evidence type="ECO:0000259" key="8">
    <source>
        <dbReference type="Pfam" id="PF14322"/>
    </source>
</evidence>
<dbReference type="AlphaFoldDB" id="A0A1G7S770"/>
<comment type="subcellular location">
    <subcellularLocation>
        <location evidence="1">Cell outer membrane</location>
    </subcellularLocation>
</comment>
<sequence length="511" mass="58190">MSKLKYIFLAACLLSFTACEKFLEKTPQGVVSSDQFFADEKNLDLAVDRIYGTLSWREYTIGRQFFSTHEMGGEDFVGSSNNGIGTTLNTFQSFTYDPSQGFLQQYWDRTYANLNFCNQVTDRTPAMKNRELAEKAEAQAKFFRAYYHFELVNVFGQAPLRDHVPTSSSEYDIPKSSEEALYTLIISDLEYAIAHLPTKSEWGTAGNGRITKGTAQGLLAKVYLFRQDYAKAQQYANDVITSGQYSLFNDYRQLFHPSNLYSSENMMPGGYLFTSTIWSGRWYNPYLQYQGVSGEFGDGVLYPAQALVDSYEAGDPRKDATILFKGDKVEGWTSKDANTAKDGTVHFPSNTNIANKKVIWPKSYWNNGEFSFQNVNPMFLRYADVLLIYAEASNELGQSGNALTVLEQIRYRARGNKTFAEAGVLPEITTTDKAELREKIWHERHIELALEGHRWFDLVRYNKVVPGYTANLLKNVYNRTAFDYNRHSKFPIPLNMITSSQGILTQSDAWK</sequence>
<name>A0A1G7S770_CHIFI</name>
<dbReference type="RefSeq" id="WP_089833551.1">
    <property type="nucleotide sequence ID" value="NZ_FNBN01000003.1"/>
</dbReference>
<dbReference type="OrthoDB" id="636214at2"/>
<evidence type="ECO:0000313" key="9">
    <source>
        <dbReference type="EMBL" id="SDG18875.1"/>
    </source>
</evidence>
<dbReference type="SUPFAM" id="SSF48452">
    <property type="entry name" value="TPR-like"/>
    <property type="match status" value="1"/>
</dbReference>
<reference evidence="9 10" key="1">
    <citation type="submission" date="2016-10" db="EMBL/GenBank/DDBJ databases">
        <authorList>
            <person name="de Groot N.N."/>
        </authorList>
    </citation>
    <scope>NUCLEOTIDE SEQUENCE [LARGE SCALE GENOMIC DNA]</scope>
    <source>
        <strain evidence="9 10">DSM 527</strain>
    </source>
</reference>
<gene>
    <name evidence="9" type="ORF">SAMN04488121_103764</name>
</gene>
<proteinExistence type="inferred from homology"/>
<evidence type="ECO:0000256" key="5">
    <source>
        <dbReference type="ARBA" id="ARBA00023237"/>
    </source>
</evidence>
<evidence type="ECO:0000256" key="6">
    <source>
        <dbReference type="SAM" id="SignalP"/>
    </source>
</evidence>
<keyword evidence="4" id="KW-0472">Membrane</keyword>
<dbReference type="InterPro" id="IPR011990">
    <property type="entry name" value="TPR-like_helical_dom_sf"/>
</dbReference>
<dbReference type="Proteomes" id="UP000199045">
    <property type="component" value="Unassembled WGS sequence"/>
</dbReference>
<dbReference type="InterPro" id="IPR012944">
    <property type="entry name" value="SusD_RagB_dom"/>
</dbReference>
<dbReference type="InterPro" id="IPR033985">
    <property type="entry name" value="SusD-like_N"/>
</dbReference>
<dbReference type="Pfam" id="PF14322">
    <property type="entry name" value="SusD-like_3"/>
    <property type="match status" value="1"/>
</dbReference>
<evidence type="ECO:0000313" key="10">
    <source>
        <dbReference type="Proteomes" id="UP000199045"/>
    </source>
</evidence>
<protein>
    <submittedName>
        <fullName evidence="9">Starch-binding associating with outer membrane</fullName>
    </submittedName>
</protein>
<dbReference type="CDD" id="cd08977">
    <property type="entry name" value="SusD"/>
    <property type="match status" value="1"/>
</dbReference>
<dbReference type="Pfam" id="PF07980">
    <property type="entry name" value="SusD_RagB"/>
    <property type="match status" value="1"/>
</dbReference>
<evidence type="ECO:0000256" key="2">
    <source>
        <dbReference type="ARBA" id="ARBA00006275"/>
    </source>
</evidence>
<dbReference type="PROSITE" id="PS51257">
    <property type="entry name" value="PROKAR_LIPOPROTEIN"/>
    <property type="match status" value="1"/>
</dbReference>
<organism evidence="9 10">
    <name type="scientific">Chitinophaga filiformis</name>
    <name type="common">Myxococcus filiformis</name>
    <name type="synonym">Flexibacter filiformis</name>
    <dbReference type="NCBI Taxonomy" id="104663"/>
    <lineage>
        <taxon>Bacteria</taxon>
        <taxon>Pseudomonadati</taxon>
        <taxon>Bacteroidota</taxon>
        <taxon>Chitinophagia</taxon>
        <taxon>Chitinophagales</taxon>
        <taxon>Chitinophagaceae</taxon>
        <taxon>Chitinophaga</taxon>
    </lineage>
</organism>
<evidence type="ECO:0000256" key="4">
    <source>
        <dbReference type="ARBA" id="ARBA00023136"/>
    </source>
</evidence>